<feature type="region of interest" description="Disordered" evidence="13">
    <location>
        <begin position="104"/>
        <end position="161"/>
    </location>
</feature>
<comment type="similarity">
    <text evidence="2">Belongs to the krueppel C2H2-type zinc-finger protein family.</text>
</comment>
<feature type="domain" description="C2H2-type" evidence="14">
    <location>
        <begin position="429"/>
        <end position="452"/>
    </location>
</feature>
<keyword evidence="10" id="KW-0539">Nucleus</keyword>
<proteinExistence type="inferred from homology"/>
<feature type="domain" description="C2H2-type" evidence="14">
    <location>
        <begin position="512"/>
        <end position="539"/>
    </location>
</feature>
<dbReference type="Pfam" id="PF07776">
    <property type="entry name" value="zf-AD"/>
    <property type="match status" value="1"/>
</dbReference>
<feature type="compositionally biased region" description="Polar residues" evidence="13">
    <location>
        <begin position="111"/>
        <end position="120"/>
    </location>
</feature>
<feature type="domain" description="C2H2-type" evidence="14">
    <location>
        <begin position="337"/>
        <end position="366"/>
    </location>
</feature>
<dbReference type="Gene3D" id="3.40.1800.20">
    <property type="match status" value="1"/>
</dbReference>
<feature type="compositionally biased region" description="Basic and acidic residues" evidence="13">
    <location>
        <begin position="245"/>
        <end position="268"/>
    </location>
</feature>
<sequence length="742" mass="85355">MNLVYSNWCRLCASSSENSVPIFEEDGVSNFADKIKSYLHVEITNSSNANDVPRMCSTCSEKILNWDQYAEQVQKVQGMFMSLAETNDQNEFLRKFSEELATMKEKDDDSYNSNSVQFSYEPQEKVVENTKSKRRGKHKKVKKLKKAVPVQSSDGDFSEEDDLPLALQIDCQTEMRNSLVSKNEDEEEDDDDDEEEEEDDDDDDGDNEDTKKTVHRIKLKIKPIKEKSDDILNETEEEVADDIDSGEKEAETRLNDDDKSYSSSKEEDSVKTSRVQSLFTWECLVCQAPFKNWNALVKHCKEVHESNAAVVCICGKQLQSRASIMKHRMKHTVGYGYKCDYENCNKTFHRQQLLDVHMLSHMPKELQPWMCCKCSRRFHTESLLKQHEKVHLPKEEKLIHPCEVCQKRFCSKSAVAAHIRAVHFGERPFVCDQCGHSFTSKGILHEHLTIHSDVYNYHCKDCNKSFKTKYRLKIHMDTHVETRYECPICTQTLNTRRTLRTHLLVHRDVKAFQCTTCGKAFKRSKDLKNHFNLHTGRRPYTCPFCLRTFANGSNCRSHKRRMHPEELKMYEAAVAAGQQPMIFRAEERPGEKGTAQQEVMNPVEFLDDSNDSNSEASEGGVQKYSDEEEKPVPLNDSVKCQKQAAAAPVAETYQDVDRFKYHNANAVPLNLQRNCVKKIKEEDEENEMVQTFALGGDENIAANIAQMAFGNQPQPLHYPIHSLYTFQSSGIPAFPGNPFFRQ</sequence>
<dbReference type="PANTHER" id="PTHR24393">
    <property type="entry name" value="ZINC FINGER PROTEIN"/>
    <property type="match status" value="1"/>
</dbReference>
<keyword evidence="8" id="KW-0238">DNA-binding</keyword>
<feature type="domain" description="C2H2-type" evidence="14">
    <location>
        <begin position="457"/>
        <end position="484"/>
    </location>
</feature>
<reference evidence="16" key="1">
    <citation type="journal article" date="2024" name="Gigascience">
        <title>Chromosome-level genome of the poultry shaft louse Menopon gallinae provides insight into the host-switching and adaptive evolution of parasitic lice.</title>
        <authorList>
            <person name="Xu Y."/>
            <person name="Ma L."/>
            <person name="Liu S."/>
            <person name="Liang Y."/>
            <person name="Liu Q."/>
            <person name="He Z."/>
            <person name="Tian L."/>
            <person name="Duan Y."/>
            <person name="Cai W."/>
            <person name="Li H."/>
            <person name="Song F."/>
        </authorList>
    </citation>
    <scope>NUCLEOTIDE SEQUENCE</scope>
    <source>
        <strain evidence="16">Cailab_2023a</strain>
    </source>
</reference>
<feature type="binding site" evidence="12">
    <location>
        <position position="59"/>
    </location>
    <ligand>
        <name>Zn(2+)</name>
        <dbReference type="ChEBI" id="CHEBI:29105"/>
    </ligand>
</feature>
<comment type="caution">
    <text evidence="16">The sequence shown here is derived from an EMBL/GenBank/DDBJ whole genome shotgun (WGS) entry which is preliminary data.</text>
</comment>
<feature type="compositionally biased region" description="Basic and acidic residues" evidence="13">
    <location>
        <begin position="122"/>
        <end position="131"/>
    </location>
</feature>
<dbReference type="InterPro" id="IPR013087">
    <property type="entry name" value="Znf_C2H2_type"/>
</dbReference>
<protein>
    <submittedName>
        <fullName evidence="16">Uncharacterized protein</fullName>
    </submittedName>
</protein>
<evidence type="ECO:0000256" key="1">
    <source>
        <dbReference type="ARBA" id="ARBA00004123"/>
    </source>
</evidence>
<comment type="subcellular location">
    <subcellularLocation>
        <location evidence="1">Nucleus</location>
    </subcellularLocation>
</comment>
<name>A0AAW2HDM5_9NEOP</name>
<dbReference type="GO" id="GO:0008270">
    <property type="term" value="F:zinc ion binding"/>
    <property type="evidence" value="ECO:0007669"/>
    <property type="project" value="UniProtKB-UniRule"/>
</dbReference>
<evidence type="ECO:0000256" key="7">
    <source>
        <dbReference type="ARBA" id="ARBA00023015"/>
    </source>
</evidence>
<dbReference type="InterPro" id="IPR036236">
    <property type="entry name" value="Znf_C2H2_sf"/>
</dbReference>
<evidence type="ECO:0000256" key="6">
    <source>
        <dbReference type="ARBA" id="ARBA00022833"/>
    </source>
</evidence>
<feature type="domain" description="C2H2-type" evidence="14">
    <location>
        <begin position="400"/>
        <end position="428"/>
    </location>
</feature>
<dbReference type="PANTHER" id="PTHR24393:SF15">
    <property type="entry name" value="IP01243P-RELATED"/>
    <property type="match status" value="1"/>
</dbReference>
<evidence type="ECO:0000256" key="13">
    <source>
        <dbReference type="SAM" id="MobiDB-lite"/>
    </source>
</evidence>
<dbReference type="SMART" id="SM00868">
    <property type="entry name" value="zf-AD"/>
    <property type="match status" value="1"/>
</dbReference>
<dbReference type="GO" id="GO:0001228">
    <property type="term" value="F:DNA-binding transcription activator activity, RNA polymerase II-specific"/>
    <property type="evidence" value="ECO:0007669"/>
    <property type="project" value="TreeGrafter"/>
</dbReference>
<dbReference type="GO" id="GO:0005634">
    <property type="term" value="C:nucleus"/>
    <property type="evidence" value="ECO:0007669"/>
    <property type="project" value="UniProtKB-SubCell"/>
</dbReference>
<dbReference type="PROSITE" id="PS00028">
    <property type="entry name" value="ZINC_FINGER_C2H2_1"/>
    <property type="match status" value="8"/>
</dbReference>
<feature type="domain" description="C2H2-type" evidence="14">
    <location>
        <begin position="540"/>
        <end position="568"/>
    </location>
</feature>
<evidence type="ECO:0000256" key="5">
    <source>
        <dbReference type="ARBA" id="ARBA00022771"/>
    </source>
</evidence>
<dbReference type="SMART" id="SM00355">
    <property type="entry name" value="ZnF_C2H2"/>
    <property type="match status" value="10"/>
</dbReference>
<dbReference type="EMBL" id="JARGDH010000005">
    <property type="protein sequence ID" value="KAL0267840.1"/>
    <property type="molecule type" value="Genomic_DNA"/>
</dbReference>
<evidence type="ECO:0000259" key="14">
    <source>
        <dbReference type="PROSITE" id="PS50157"/>
    </source>
</evidence>
<feature type="binding site" evidence="12">
    <location>
        <position position="12"/>
    </location>
    <ligand>
        <name>Zn(2+)</name>
        <dbReference type="ChEBI" id="CHEBI:29105"/>
    </ligand>
</feature>
<dbReference type="Gene3D" id="3.30.160.60">
    <property type="entry name" value="Classic Zinc Finger"/>
    <property type="match status" value="7"/>
</dbReference>
<gene>
    <name evidence="16" type="ORF">PYX00_009995</name>
</gene>
<evidence type="ECO:0000256" key="8">
    <source>
        <dbReference type="ARBA" id="ARBA00023125"/>
    </source>
</evidence>
<evidence type="ECO:0000256" key="9">
    <source>
        <dbReference type="ARBA" id="ARBA00023163"/>
    </source>
</evidence>
<keyword evidence="6 12" id="KW-0862">Zinc</keyword>
<dbReference type="FunFam" id="3.30.160.60:FF:000100">
    <property type="entry name" value="Zinc finger 45-like"/>
    <property type="match status" value="1"/>
</dbReference>
<dbReference type="PROSITE" id="PS50157">
    <property type="entry name" value="ZINC_FINGER_C2H2_2"/>
    <property type="match status" value="8"/>
</dbReference>
<evidence type="ECO:0000256" key="3">
    <source>
        <dbReference type="ARBA" id="ARBA00022723"/>
    </source>
</evidence>
<keyword evidence="3 12" id="KW-0479">Metal-binding</keyword>
<feature type="binding site" evidence="12">
    <location>
        <position position="56"/>
    </location>
    <ligand>
        <name>Zn(2+)</name>
        <dbReference type="ChEBI" id="CHEBI:29105"/>
    </ligand>
</feature>
<dbReference type="InterPro" id="IPR012934">
    <property type="entry name" value="Znf_AD"/>
</dbReference>
<keyword evidence="5 11" id="KW-0863">Zinc-finger</keyword>
<dbReference type="AlphaFoldDB" id="A0AAW2HDM5"/>
<dbReference type="GO" id="GO:0000978">
    <property type="term" value="F:RNA polymerase II cis-regulatory region sequence-specific DNA binding"/>
    <property type="evidence" value="ECO:0007669"/>
    <property type="project" value="TreeGrafter"/>
</dbReference>
<feature type="domain" description="C2H2-type" evidence="14">
    <location>
        <begin position="369"/>
        <end position="396"/>
    </location>
</feature>
<keyword evidence="7" id="KW-0805">Transcription regulation</keyword>
<feature type="compositionally biased region" description="Acidic residues" evidence="13">
    <location>
        <begin position="184"/>
        <end position="207"/>
    </location>
</feature>
<feature type="binding site" evidence="12">
    <location>
        <position position="9"/>
    </location>
    <ligand>
        <name>Zn(2+)</name>
        <dbReference type="ChEBI" id="CHEBI:29105"/>
    </ligand>
</feature>
<dbReference type="SUPFAM" id="SSF57716">
    <property type="entry name" value="Glucocorticoid receptor-like (DNA-binding domain)"/>
    <property type="match status" value="1"/>
</dbReference>
<evidence type="ECO:0000259" key="15">
    <source>
        <dbReference type="PROSITE" id="PS51915"/>
    </source>
</evidence>
<evidence type="ECO:0000313" key="16">
    <source>
        <dbReference type="EMBL" id="KAL0267840.1"/>
    </source>
</evidence>
<dbReference type="Pfam" id="PF00096">
    <property type="entry name" value="zf-C2H2"/>
    <property type="match status" value="4"/>
</dbReference>
<dbReference type="SUPFAM" id="SSF57667">
    <property type="entry name" value="beta-beta-alpha zinc fingers"/>
    <property type="match status" value="4"/>
</dbReference>
<evidence type="ECO:0000256" key="10">
    <source>
        <dbReference type="ARBA" id="ARBA00023242"/>
    </source>
</evidence>
<feature type="region of interest" description="Disordered" evidence="13">
    <location>
        <begin position="603"/>
        <end position="634"/>
    </location>
</feature>
<evidence type="ECO:0000256" key="12">
    <source>
        <dbReference type="PROSITE-ProRule" id="PRU01263"/>
    </source>
</evidence>
<feature type="region of interest" description="Disordered" evidence="13">
    <location>
        <begin position="237"/>
        <end position="268"/>
    </location>
</feature>
<evidence type="ECO:0000256" key="2">
    <source>
        <dbReference type="ARBA" id="ARBA00006991"/>
    </source>
</evidence>
<accession>A0AAW2HDM5</accession>
<organism evidence="16">
    <name type="scientific">Menopon gallinae</name>
    <name type="common">poultry shaft louse</name>
    <dbReference type="NCBI Taxonomy" id="328185"/>
    <lineage>
        <taxon>Eukaryota</taxon>
        <taxon>Metazoa</taxon>
        <taxon>Ecdysozoa</taxon>
        <taxon>Arthropoda</taxon>
        <taxon>Hexapoda</taxon>
        <taxon>Insecta</taxon>
        <taxon>Pterygota</taxon>
        <taxon>Neoptera</taxon>
        <taxon>Paraneoptera</taxon>
        <taxon>Psocodea</taxon>
        <taxon>Troctomorpha</taxon>
        <taxon>Phthiraptera</taxon>
        <taxon>Amblycera</taxon>
        <taxon>Menoponidae</taxon>
        <taxon>Menopon</taxon>
    </lineage>
</organism>
<feature type="domain" description="C2H2-type" evidence="14">
    <location>
        <begin position="484"/>
        <end position="511"/>
    </location>
</feature>
<feature type="domain" description="ZAD" evidence="15">
    <location>
        <begin position="7"/>
        <end position="83"/>
    </location>
</feature>
<keyword evidence="9" id="KW-0804">Transcription</keyword>
<dbReference type="FunFam" id="3.30.160.60:FF:000145">
    <property type="entry name" value="Zinc finger protein 574"/>
    <property type="match status" value="1"/>
</dbReference>
<feature type="region of interest" description="Disordered" evidence="13">
    <location>
        <begin position="174"/>
        <end position="212"/>
    </location>
</feature>
<feature type="compositionally biased region" description="Basic residues" evidence="13">
    <location>
        <begin position="132"/>
        <end position="146"/>
    </location>
</feature>
<keyword evidence="4" id="KW-0677">Repeat</keyword>
<dbReference type="PROSITE" id="PS51915">
    <property type="entry name" value="ZAD"/>
    <property type="match status" value="1"/>
</dbReference>
<evidence type="ECO:0000256" key="4">
    <source>
        <dbReference type="ARBA" id="ARBA00022737"/>
    </source>
</evidence>
<evidence type="ECO:0000256" key="11">
    <source>
        <dbReference type="PROSITE-ProRule" id="PRU00042"/>
    </source>
</evidence>